<dbReference type="Proteomes" id="UP000295258">
    <property type="component" value="Unassembled WGS sequence"/>
</dbReference>
<protein>
    <submittedName>
        <fullName evidence="1">Uncharacterized protein</fullName>
    </submittedName>
</protein>
<reference evidence="1 2" key="1">
    <citation type="submission" date="2019-03" db="EMBL/GenBank/DDBJ databases">
        <title>Draft genome sequences of novel Actinobacteria.</title>
        <authorList>
            <person name="Sahin N."/>
            <person name="Ay H."/>
            <person name="Saygin H."/>
        </authorList>
    </citation>
    <scope>NUCLEOTIDE SEQUENCE [LARGE SCALE GENOMIC DNA]</scope>
    <source>
        <strain evidence="1 2">KC310</strain>
    </source>
</reference>
<dbReference type="AlphaFoldDB" id="A0A4R4W9H3"/>
<evidence type="ECO:0000313" key="1">
    <source>
        <dbReference type="EMBL" id="TDD12813.1"/>
    </source>
</evidence>
<organism evidence="1 2">
    <name type="scientific">Nonomuraea deserti</name>
    <dbReference type="NCBI Taxonomy" id="1848322"/>
    <lineage>
        <taxon>Bacteria</taxon>
        <taxon>Bacillati</taxon>
        <taxon>Actinomycetota</taxon>
        <taxon>Actinomycetes</taxon>
        <taxon>Streptosporangiales</taxon>
        <taxon>Streptosporangiaceae</taxon>
        <taxon>Nonomuraea</taxon>
    </lineage>
</organism>
<comment type="caution">
    <text evidence="1">The sequence shown here is derived from an EMBL/GenBank/DDBJ whole genome shotgun (WGS) entry which is preliminary data.</text>
</comment>
<accession>A0A4R4W9H3</accession>
<dbReference type="EMBL" id="SMKO01000001">
    <property type="protein sequence ID" value="TDD12813.1"/>
    <property type="molecule type" value="Genomic_DNA"/>
</dbReference>
<dbReference type="RefSeq" id="WP_132590872.1">
    <property type="nucleotide sequence ID" value="NZ_SMKO01000001.1"/>
</dbReference>
<proteinExistence type="predicted"/>
<gene>
    <name evidence="1" type="ORF">E1292_00710</name>
</gene>
<name>A0A4R4W9H3_9ACTN</name>
<evidence type="ECO:0000313" key="2">
    <source>
        <dbReference type="Proteomes" id="UP000295258"/>
    </source>
</evidence>
<keyword evidence="2" id="KW-1185">Reference proteome</keyword>
<sequence>MTESLEIDRQAIREAASRMVVLSEDFDAALRGLTEIGAIRDDGLLSGFLSVLAECLTEASEMRAALSHVMAATGGGLGFVASSTEVADVASGEYLEPRGESWA</sequence>